<dbReference type="WBParaSite" id="JU765_v2.g13702.t2">
    <property type="protein sequence ID" value="JU765_v2.g13702.t2"/>
    <property type="gene ID" value="JU765_v2.g13702"/>
</dbReference>
<dbReference type="Proteomes" id="UP000887576">
    <property type="component" value="Unplaced"/>
</dbReference>
<sequence>MSFEITEYFQTTFKEDEFVGSECWSPIETILINKKFELMLYCRREVNDVSLYLHVRTGLPIFADFKCIVNSTMKFLVGLKFDGNNKTQGFHPFGVRKELFRNGAITVDWTVTLKSNLDLAKRNEARQPISTFLLEDRVFSDFVIICEGQEFKVHKNILAFGSTVFATMLQQNCQETRDGRLTIDDFTHSVVDSGIKLIYKRKLDDTLDLQQTLHLWLFAEKYDLIDKDCIDIWITENINEENVCEIANFAKENSVEKTYEKCLNFFVDNFIRVTNMNKFKILRSDIVKDFFTKKYPIQAP</sequence>
<accession>A0AC34Q7M2</accession>
<evidence type="ECO:0000313" key="2">
    <source>
        <dbReference type="WBParaSite" id="JU765_v2.g13702.t2"/>
    </source>
</evidence>
<name>A0AC34Q7M2_9BILA</name>
<evidence type="ECO:0000313" key="1">
    <source>
        <dbReference type="Proteomes" id="UP000887576"/>
    </source>
</evidence>
<proteinExistence type="predicted"/>
<reference evidence="2" key="1">
    <citation type="submission" date="2022-11" db="UniProtKB">
        <authorList>
            <consortium name="WormBaseParasite"/>
        </authorList>
    </citation>
    <scope>IDENTIFICATION</scope>
</reference>
<organism evidence="1 2">
    <name type="scientific">Panagrolaimus sp. JU765</name>
    <dbReference type="NCBI Taxonomy" id="591449"/>
    <lineage>
        <taxon>Eukaryota</taxon>
        <taxon>Metazoa</taxon>
        <taxon>Ecdysozoa</taxon>
        <taxon>Nematoda</taxon>
        <taxon>Chromadorea</taxon>
        <taxon>Rhabditida</taxon>
        <taxon>Tylenchina</taxon>
        <taxon>Panagrolaimomorpha</taxon>
        <taxon>Panagrolaimoidea</taxon>
        <taxon>Panagrolaimidae</taxon>
        <taxon>Panagrolaimus</taxon>
    </lineage>
</organism>
<protein>
    <submittedName>
        <fullName evidence="2">BTB domain-containing protein</fullName>
    </submittedName>
</protein>